<dbReference type="AlphaFoldDB" id="A0A3N4ICQ3"/>
<evidence type="ECO:0000313" key="2">
    <source>
        <dbReference type="Proteomes" id="UP000275078"/>
    </source>
</evidence>
<reference evidence="1 2" key="1">
    <citation type="journal article" date="2018" name="Nat. Ecol. Evol.">
        <title>Pezizomycetes genomes reveal the molecular basis of ectomycorrhizal truffle lifestyle.</title>
        <authorList>
            <person name="Murat C."/>
            <person name="Payen T."/>
            <person name="Noel B."/>
            <person name="Kuo A."/>
            <person name="Morin E."/>
            <person name="Chen J."/>
            <person name="Kohler A."/>
            <person name="Krizsan K."/>
            <person name="Balestrini R."/>
            <person name="Da Silva C."/>
            <person name="Montanini B."/>
            <person name="Hainaut M."/>
            <person name="Levati E."/>
            <person name="Barry K.W."/>
            <person name="Belfiori B."/>
            <person name="Cichocki N."/>
            <person name="Clum A."/>
            <person name="Dockter R.B."/>
            <person name="Fauchery L."/>
            <person name="Guy J."/>
            <person name="Iotti M."/>
            <person name="Le Tacon F."/>
            <person name="Lindquist E.A."/>
            <person name="Lipzen A."/>
            <person name="Malagnac F."/>
            <person name="Mello A."/>
            <person name="Molinier V."/>
            <person name="Miyauchi S."/>
            <person name="Poulain J."/>
            <person name="Riccioni C."/>
            <person name="Rubini A."/>
            <person name="Sitrit Y."/>
            <person name="Splivallo R."/>
            <person name="Traeger S."/>
            <person name="Wang M."/>
            <person name="Zifcakova L."/>
            <person name="Wipf D."/>
            <person name="Zambonelli A."/>
            <person name="Paolocci F."/>
            <person name="Nowrousian M."/>
            <person name="Ottonello S."/>
            <person name="Baldrian P."/>
            <person name="Spatafora J.W."/>
            <person name="Henrissat B."/>
            <person name="Nagy L.G."/>
            <person name="Aury J.M."/>
            <person name="Wincker P."/>
            <person name="Grigoriev I.V."/>
            <person name="Bonfante P."/>
            <person name="Martin F.M."/>
        </authorList>
    </citation>
    <scope>NUCLEOTIDE SEQUENCE [LARGE SCALE GENOMIC DNA]</scope>
    <source>
        <strain evidence="1 2">RN42</strain>
    </source>
</reference>
<dbReference type="EMBL" id="ML119671">
    <property type="protein sequence ID" value="RPA82448.1"/>
    <property type="molecule type" value="Genomic_DNA"/>
</dbReference>
<proteinExistence type="predicted"/>
<dbReference type="InterPro" id="IPR027417">
    <property type="entry name" value="P-loop_NTPase"/>
</dbReference>
<name>A0A3N4ICQ3_ASCIM</name>
<evidence type="ECO:0000313" key="1">
    <source>
        <dbReference type="EMBL" id="RPA82448.1"/>
    </source>
</evidence>
<dbReference type="STRING" id="1160509.A0A3N4ICQ3"/>
<sequence length="430" mass="47728">MFSGDVLRSYHTLLPQYGLLGMDKAVDDDSDADDRLFWNTNQPSSVYICGLQGSGKSHTLSCLLENCLIQCPSLGKLAQPLSGLVLHYSQFTSTSYFHPCEAAFLSMPSPDFPGKTSRVPVTVYCSPSNYHSLSASYGQIPGVTVKRLLFRPEQLGIATMLQLMAVSNSSAGTLYMSQVTKILRDMASESGVFNFLEFKRRLEELVLMKDQKNLLDQRMGLLESFLDLTGETDGCFSFPKGSLTIVDLSCPFVDEGMACVLFDIFVRIYFETDAGESAGKVVALDEAHRYMTDTPASKVLTTSLLGLIRQQRHFGARIIISSQEPTLDPRLLELSSMLVLHRFTSPQWARQLGQHVILEEWDKDGRGLLDRVTGLKTGEAVVFVQNAVLGGEEQGVRKVMGGFVNIAVRKRVTWDVSFRGRFWGENANQV</sequence>
<dbReference type="Proteomes" id="UP000275078">
    <property type="component" value="Unassembled WGS sequence"/>
</dbReference>
<accession>A0A3N4ICQ3</accession>
<organism evidence="1 2">
    <name type="scientific">Ascobolus immersus RN42</name>
    <dbReference type="NCBI Taxonomy" id="1160509"/>
    <lineage>
        <taxon>Eukaryota</taxon>
        <taxon>Fungi</taxon>
        <taxon>Dikarya</taxon>
        <taxon>Ascomycota</taxon>
        <taxon>Pezizomycotina</taxon>
        <taxon>Pezizomycetes</taxon>
        <taxon>Pezizales</taxon>
        <taxon>Ascobolaceae</taxon>
        <taxon>Ascobolus</taxon>
    </lineage>
</organism>
<gene>
    <name evidence="1" type="ORF">BJ508DRAFT_208112</name>
</gene>
<dbReference type="Gene3D" id="3.40.50.300">
    <property type="entry name" value="P-loop containing nucleotide triphosphate hydrolases"/>
    <property type="match status" value="1"/>
</dbReference>
<protein>
    <recommendedName>
        <fullName evidence="3">AAA+ ATPase domain-containing protein</fullName>
    </recommendedName>
</protein>
<dbReference type="SUPFAM" id="SSF52540">
    <property type="entry name" value="P-loop containing nucleoside triphosphate hydrolases"/>
    <property type="match status" value="1"/>
</dbReference>
<evidence type="ECO:0008006" key="3">
    <source>
        <dbReference type="Google" id="ProtNLM"/>
    </source>
</evidence>
<dbReference type="OrthoDB" id="2316594at2759"/>
<keyword evidence="2" id="KW-1185">Reference proteome</keyword>